<evidence type="ECO:0000313" key="3">
    <source>
        <dbReference type="Proteomes" id="UP000830835"/>
    </source>
</evidence>
<comment type="caution">
    <text evidence="2">The sequence shown here is derived from an EMBL/GenBank/DDBJ whole genome shotgun (WGS) entry which is preliminary data.</text>
</comment>
<reference evidence="2" key="1">
    <citation type="submission" date="2021-02" db="EMBL/GenBank/DDBJ databases">
        <title>The CRISPR/cas machinery reduction and long-range gene transfer in the hot spring cyanobacterium Synechococcus.</title>
        <authorList>
            <person name="Dvorak P."/>
            <person name="Jahodarova E."/>
            <person name="Hasler P."/>
            <person name="Poulickova A."/>
        </authorList>
    </citation>
    <scope>NUCLEOTIDE SEQUENCE</scope>
    <source>
        <strain evidence="2">Rupite</strain>
    </source>
</reference>
<evidence type="ECO:0000313" key="2">
    <source>
        <dbReference type="EMBL" id="MCJ2543164.1"/>
    </source>
</evidence>
<accession>A0ABT0CBT5</accession>
<evidence type="ECO:0000256" key="1">
    <source>
        <dbReference type="SAM" id="MobiDB-lite"/>
    </source>
</evidence>
<keyword evidence="3" id="KW-1185">Reference proteome</keyword>
<sequence>MNIPSLNKETIDAILSGELPDDTVNALVLQSLGFRYDKAHQTWDPSEADPAWQGEGIPHVIKNRPDSVKLTRSIAPENKQLLKEVLGFAGYKIHELTPQKTRRATAANWLLGVLLAQGETSQSDFMGCEGQLQGTVEKDLDMKRDHQQGKQCQPEPGPSPHSQAG</sequence>
<protein>
    <submittedName>
        <fullName evidence="2">DUF1823 family protein</fullName>
    </submittedName>
</protein>
<dbReference type="Gene3D" id="1.10.418.90">
    <property type="entry name" value="Protein of unknown function DUF1823"/>
    <property type="match status" value="1"/>
</dbReference>
<dbReference type="EMBL" id="JAFIRA010000022">
    <property type="protein sequence ID" value="MCJ2543164.1"/>
    <property type="molecule type" value="Genomic_DNA"/>
</dbReference>
<dbReference type="Proteomes" id="UP000830835">
    <property type="component" value="Unassembled WGS sequence"/>
</dbReference>
<organism evidence="2 3">
    <name type="scientific">Thermostichus vulcanus str. 'Rupite'</name>
    <dbReference type="NCBI Taxonomy" id="2813851"/>
    <lineage>
        <taxon>Bacteria</taxon>
        <taxon>Bacillati</taxon>
        <taxon>Cyanobacteriota</taxon>
        <taxon>Cyanophyceae</taxon>
        <taxon>Thermostichales</taxon>
        <taxon>Thermostichaceae</taxon>
        <taxon>Thermostichus</taxon>
    </lineage>
</organism>
<gene>
    <name evidence="2" type="ORF">JX360_09635</name>
</gene>
<dbReference type="Pfam" id="PF08853">
    <property type="entry name" value="DUF1823"/>
    <property type="match status" value="1"/>
</dbReference>
<feature type="region of interest" description="Disordered" evidence="1">
    <location>
        <begin position="138"/>
        <end position="165"/>
    </location>
</feature>
<proteinExistence type="predicted"/>
<dbReference type="InterPro" id="IPR014952">
    <property type="entry name" value="DUF1823"/>
</dbReference>
<name>A0ABT0CBT5_THEVL</name>
<feature type="compositionally biased region" description="Basic and acidic residues" evidence="1">
    <location>
        <begin position="138"/>
        <end position="148"/>
    </location>
</feature>